<keyword evidence="4 7" id="KW-1133">Transmembrane helix</keyword>
<dbReference type="AlphaFoldDB" id="A0A4S4G825"/>
<feature type="transmembrane region" description="Helical" evidence="7">
    <location>
        <begin position="472"/>
        <end position="493"/>
    </location>
</feature>
<feature type="transmembrane region" description="Helical" evidence="7">
    <location>
        <begin position="88"/>
        <end position="107"/>
    </location>
</feature>
<feature type="transmembrane region" description="Helical" evidence="7">
    <location>
        <begin position="362"/>
        <end position="381"/>
    </location>
</feature>
<dbReference type="InterPro" id="IPR020846">
    <property type="entry name" value="MFS_dom"/>
</dbReference>
<feature type="transmembrane region" description="Helical" evidence="7">
    <location>
        <begin position="172"/>
        <end position="192"/>
    </location>
</feature>
<feature type="transmembrane region" description="Helical" evidence="7">
    <location>
        <begin position="204"/>
        <end position="223"/>
    </location>
</feature>
<protein>
    <submittedName>
        <fullName evidence="9">Multidrug efflux MFS transporter</fullName>
    </submittedName>
</protein>
<dbReference type="Proteomes" id="UP000308978">
    <property type="component" value="Unassembled WGS sequence"/>
</dbReference>
<dbReference type="Pfam" id="PF07690">
    <property type="entry name" value="MFS_1"/>
    <property type="match status" value="1"/>
</dbReference>
<evidence type="ECO:0000313" key="10">
    <source>
        <dbReference type="Proteomes" id="UP000308978"/>
    </source>
</evidence>
<evidence type="ECO:0000259" key="8">
    <source>
        <dbReference type="PROSITE" id="PS50850"/>
    </source>
</evidence>
<gene>
    <name evidence="9" type="ORF">E5986_01470</name>
</gene>
<evidence type="ECO:0000256" key="4">
    <source>
        <dbReference type="ARBA" id="ARBA00022989"/>
    </source>
</evidence>
<feature type="transmembrane region" description="Helical" evidence="7">
    <location>
        <begin position="260"/>
        <end position="279"/>
    </location>
</feature>
<dbReference type="RefSeq" id="WP_136432693.1">
    <property type="nucleotide sequence ID" value="NZ_SSTJ01000001.1"/>
</dbReference>
<feature type="region of interest" description="Disordered" evidence="6">
    <location>
        <begin position="1"/>
        <end position="34"/>
    </location>
</feature>
<evidence type="ECO:0000256" key="7">
    <source>
        <dbReference type="SAM" id="Phobius"/>
    </source>
</evidence>
<evidence type="ECO:0000256" key="5">
    <source>
        <dbReference type="ARBA" id="ARBA00023136"/>
    </source>
</evidence>
<dbReference type="InterPro" id="IPR011701">
    <property type="entry name" value="MFS"/>
</dbReference>
<evidence type="ECO:0000313" key="9">
    <source>
        <dbReference type="EMBL" id="THG38985.1"/>
    </source>
</evidence>
<evidence type="ECO:0000256" key="1">
    <source>
        <dbReference type="ARBA" id="ARBA00004651"/>
    </source>
</evidence>
<keyword evidence="5 7" id="KW-0472">Membrane</keyword>
<dbReference type="GO" id="GO:0022857">
    <property type="term" value="F:transmembrane transporter activity"/>
    <property type="evidence" value="ECO:0007669"/>
    <property type="project" value="InterPro"/>
</dbReference>
<comment type="caution">
    <text evidence="9">The sequence shown here is derived from an EMBL/GenBank/DDBJ whole genome shotgun (WGS) entry which is preliminary data.</text>
</comment>
<proteinExistence type="predicted"/>
<evidence type="ECO:0000256" key="6">
    <source>
        <dbReference type="SAM" id="MobiDB-lite"/>
    </source>
</evidence>
<keyword evidence="2" id="KW-0813">Transport</keyword>
<dbReference type="GO" id="GO:0005886">
    <property type="term" value="C:plasma membrane"/>
    <property type="evidence" value="ECO:0007669"/>
    <property type="project" value="UniProtKB-SubCell"/>
</dbReference>
<name>A0A4S4G825_9ACTN</name>
<feature type="transmembrane region" description="Helical" evidence="7">
    <location>
        <begin position="333"/>
        <end position="355"/>
    </location>
</feature>
<feature type="transmembrane region" description="Helical" evidence="7">
    <location>
        <begin position="119"/>
        <end position="139"/>
    </location>
</feature>
<keyword evidence="3 7" id="KW-0812">Transmembrane</keyword>
<feature type="transmembrane region" description="Helical" evidence="7">
    <location>
        <begin position="145"/>
        <end position="165"/>
    </location>
</feature>
<evidence type="ECO:0000256" key="3">
    <source>
        <dbReference type="ARBA" id="ARBA00022692"/>
    </source>
</evidence>
<reference evidence="9 10" key="1">
    <citation type="submission" date="2019-04" db="EMBL/GenBank/DDBJ databases">
        <title>Microbes associate with the intestines of laboratory mice.</title>
        <authorList>
            <person name="Navarre W."/>
            <person name="Wong E."/>
            <person name="Huang K.C."/>
            <person name="Tropini C."/>
            <person name="Ng K."/>
            <person name="Yu B."/>
        </authorList>
    </citation>
    <scope>NUCLEOTIDE SEQUENCE [LARGE SCALE GENOMIC DNA]</scope>
    <source>
        <strain evidence="9 10">NM80_B27</strain>
    </source>
</reference>
<evidence type="ECO:0000256" key="2">
    <source>
        <dbReference type="ARBA" id="ARBA00022448"/>
    </source>
</evidence>
<feature type="transmembrane region" description="Helical" evidence="7">
    <location>
        <begin position="235"/>
        <end position="254"/>
    </location>
</feature>
<organism evidence="9 10">
    <name type="scientific">Adlercreutzia caecimuris</name>
    <dbReference type="NCBI Taxonomy" id="671266"/>
    <lineage>
        <taxon>Bacteria</taxon>
        <taxon>Bacillati</taxon>
        <taxon>Actinomycetota</taxon>
        <taxon>Coriobacteriia</taxon>
        <taxon>Eggerthellales</taxon>
        <taxon>Eggerthellaceae</taxon>
        <taxon>Adlercreutzia</taxon>
    </lineage>
</organism>
<dbReference type="PANTHER" id="PTHR42718">
    <property type="entry name" value="MAJOR FACILITATOR SUPERFAMILY MULTIDRUG TRANSPORTER MFSC"/>
    <property type="match status" value="1"/>
</dbReference>
<dbReference type="PROSITE" id="PS50850">
    <property type="entry name" value="MFS"/>
    <property type="match status" value="1"/>
</dbReference>
<accession>A0A4S4G825</accession>
<dbReference type="InterPro" id="IPR036259">
    <property type="entry name" value="MFS_trans_sf"/>
</dbReference>
<dbReference type="EMBL" id="SSTJ01000001">
    <property type="protein sequence ID" value="THG38985.1"/>
    <property type="molecule type" value="Genomic_DNA"/>
</dbReference>
<feature type="transmembrane region" description="Helical" evidence="7">
    <location>
        <begin position="387"/>
        <end position="411"/>
    </location>
</feature>
<feature type="transmembrane region" description="Helical" evidence="7">
    <location>
        <begin position="300"/>
        <end position="321"/>
    </location>
</feature>
<comment type="subcellular location">
    <subcellularLocation>
        <location evidence="1">Cell membrane</location>
        <topology evidence="1">Multi-pass membrane protein</topology>
    </subcellularLocation>
</comment>
<feature type="domain" description="Major facilitator superfamily (MFS) profile" evidence="8">
    <location>
        <begin position="50"/>
        <end position="498"/>
    </location>
</feature>
<feature type="compositionally biased region" description="Low complexity" evidence="6">
    <location>
        <begin position="21"/>
        <end position="34"/>
    </location>
</feature>
<feature type="transmembrane region" description="Helical" evidence="7">
    <location>
        <begin position="48"/>
        <end position="68"/>
    </location>
</feature>
<sequence>MSHTTSPAPVHPFRSRHRTSAGRTAAPVAAPANGDAVSPAIPTGRAMWAMMALMLGSNLLASFNQSLMNIALDATATQFNISLSQANWLVLGFTIVAATVITMAASLLKRFGIRKVMMFGYATSLVGSLLGMVAWNFPAMLAARLIQALTVGLFFPVVTSVILTLAPRGKSATLLAINSGAIGVGLAFAPLLSGLVLTYLGLRALFAIPLAMSAILLGLGFFFLHDIYAREDRPIDIVSVVLSFAGLAAFIFGLNEVTRTVLPSVLCMAAGAAGLGLFARRQFAIAHPLLNLAPLRHGRFVFGEVLMMLGYMGSVYMSLLVPLYLEGTAGCTAFAAGGLLCAPILCYAGACFLGGRIEDRHGVWPLIPLGFLVLLGSYMAMEFASARMLVIPMMACTGAAYIGVGLVFPTLKAADLASLPPAIYAHGSSIHSTLVQIAGSVGSALFVGIMSADTDRLVAQGIAKADAYASGFSHTLLIAIGILAVAFVGAVVFGRIARQRHQKGIKSKSKPATTMHKA</sequence>
<feature type="transmembrane region" description="Helical" evidence="7">
    <location>
        <begin position="432"/>
        <end position="452"/>
    </location>
</feature>
<dbReference type="SUPFAM" id="SSF103473">
    <property type="entry name" value="MFS general substrate transporter"/>
    <property type="match status" value="1"/>
</dbReference>
<dbReference type="Gene3D" id="1.20.1250.20">
    <property type="entry name" value="MFS general substrate transporter like domains"/>
    <property type="match status" value="2"/>
</dbReference>
<dbReference type="PANTHER" id="PTHR42718:SF9">
    <property type="entry name" value="MAJOR FACILITATOR SUPERFAMILY MULTIDRUG TRANSPORTER MFSC"/>
    <property type="match status" value="1"/>
</dbReference>